<protein>
    <submittedName>
        <fullName evidence="1">Retrovirus-related Pol polyprotein from transposon 412</fullName>
    </submittedName>
</protein>
<sequence>MDMMKSLLQSLEERTGGRNTKIQCWTYGTAEHFRRNSPTSRDGGNKLPLHQGKIIFDHLVRRRCPESQKPHFKVFHISSISGGDNVFFIMGHINKVLCRMIIDPGASVTIIRTDLAQKFEDLDSALHYPPDCDTINVHGKVRLNIAFEDAMYHHMSSAADINNQFILKFDFLKKQIQVGY</sequence>
<keyword evidence="2" id="KW-1185">Reference proteome</keyword>
<evidence type="ECO:0000313" key="1">
    <source>
        <dbReference type="EMBL" id="GFT46754.1"/>
    </source>
</evidence>
<gene>
    <name evidence="1" type="primary">X975_23274</name>
    <name evidence="1" type="ORF">NPIL_594731</name>
</gene>
<proteinExistence type="predicted"/>
<dbReference type="Gene3D" id="2.40.70.10">
    <property type="entry name" value="Acid Proteases"/>
    <property type="match status" value="1"/>
</dbReference>
<dbReference type="InterPro" id="IPR021109">
    <property type="entry name" value="Peptidase_aspartic_dom_sf"/>
</dbReference>
<reference evidence="1" key="1">
    <citation type="submission" date="2020-08" db="EMBL/GenBank/DDBJ databases">
        <title>Multicomponent nature underlies the extraordinary mechanical properties of spider dragline silk.</title>
        <authorList>
            <person name="Kono N."/>
            <person name="Nakamura H."/>
            <person name="Mori M."/>
            <person name="Yoshida Y."/>
            <person name="Ohtoshi R."/>
            <person name="Malay A.D."/>
            <person name="Moran D.A.P."/>
            <person name="Tomita M."/>
            <person name="Numata K."/>
            <person name="Arakawa K."/>
        </authorList>
    </citation>
    <scope>NUCLEOTIDE SEQUENCE</scope>
</reference>
<accession>A0A8X6P4Z0</accession>
<dbReference type="EMBL" id="BMAW01064726">
    <property type="protein sequence ID" value="GFT46754.1"/>
    <property type="molecule type" value="Genomic_DNA"/>
</dbReference>
<dbReference type="Proteomes" id="UP000887013">
    <property type="component" value="Unassembled WGS sequence"/>
</dbReference>
<dbReference type="OrthoDB" id="6435686at2759"/>
<dbReference type="SUPFAM" id="SSF50630">
    <property type="entry name" value="Acid proteases"/>
    <property type="match status" value="1"/>
</dbReference>
<comment type="caution">
    <text evidence="1">The sequence shown here is derived from an EMBL/GenBank/DDBJ whole genome shotgun (WGS) entry which is preliminary data.</text>
</comment>
<name>A0A8X6P4Z0_NEPPI</name>
<dbReference type="AlphaFoldDB" id="A0A8X6P4Z0"/>
<organism evidence="1 2">
    <name type="scientific">Nephila pilipes</name>
    <name type="common">Giant wood spider</name>
    <name type="synonym">Nephila maculata</name>
    <dbReference type="NCBI Taxonomy" id="299642"/>
    <lineage>
        <taxon>Eukaryota</taxon>
        <taxon>Metazoa</taxon>
        <taxon>Ecdysozoa</taxon>
        <taxon>Arthropoda</taxon>
        <taxon>Chelicerata</taxon>
        <taxon>Arachnida</taxon>
        <taxon>Araneae</taxon>
        <taxon>Araneomorphae</taxon>
        <taxon>Entelegynae</taxon>
        <taxon>Araneoidea</taxon>
        <taxon>Nephilidae</taxon>
        <taxon>Nephila</taxon>
    </lineage>
</organism>
<evidence type="ECO:0000313" key="2">
    <source>
        <dbReference type="Proteomes" id="UP000887013"/>
    </source>
</evidence>